<reference evidence="1 2" key="1">
    <citation type="journal article" date="2015" name="Genome Announc.">
        <title>Complete Genome Sequence of Bacillus cereus Group Phage TsarBomba.</title>
        <authorList>
            <person name="Erill I."/>
            <person name="Caruso S.M."/>
        </authorList>
    </citation>
    <scope>NUCLEOTIDE SEQUENCE [LARGE SCALE GENOMIC DNA]</scope>
</reference>
<accession>A0A0K2D0B3</accession>
<sequence>MKSKKETKELSKRALESVYWRTMEKTAEGLGDQHILDYMKSIADTVHEVIIRQKERKDNEPK</sequence>
<proteinExistence type="predicted"/>
<evidence type="ECO:0000313" key="2">
    <source>
        <dbReference type="Proteomes" id="UP000204602"/>
    </source>
</evidence>
<protein>
    <submittedName>
        <fullName evidence="1">Uncharacterized protein</fullName>
    </submittedName>
</protein>
<dbReference type="OrthoDB" id="38488at10239"/>
<gene>
    <name evidence="1" type="ORF">TSARBOMBA_161</name>
</gene>
<dbReference type="KEGG" id="vg:26633425"/>
<dbReference type="GeneID" id="26633425"/>
<name>A0A0K2D0B3_9CAUD</name>
<evidence type="ECO:0000313" key="1">
    <source>
        <dbReference type="EMBL" id="ALA13195.1"/>
    </source>
</evidence>
<dbReference type="Proteomes" id="UP000204602">
    <property type="component" value="Segment"/>
</dbReference>
<organism evidence="1 2">
    <name type="scientific">Bacillus phage TsarBomba</name>
    <dbReference type="NCBI Taxonomy" id="1690456"/>
    <lineage>
        <taxon>Viruses</taxon>
        <taxon>Duplodnaviria</taxon>
        <taxon>Heunggongvirae</taxon>
        <taxon>Uroviricota</taxon>
        <taxon>Caudoviricetes</taxon>
        <taxon>Herelleviridae</taxon>
        <taxon>Bastillevirinae</taxon>
        <taxon>Tsarbombavirus</taxon>
        <taxon>Tsarbombavirus tsarbomba</taxon>
    </lineage>
</organism>
<dbReference type="EMBL" id="KT224359">
    <property type="protein sequence ID" value="ALA13195.1"/>
    <property type="molecule type" value="Genomic_DNA"/>
</dbReference>
<dbReference type="RefSeq" id="YP_009206976.1">
    <property type="nucleotide sequence ID" value="NC_028890.1"/>
</dbReference>
<keyword evidence="2" id="KW-1185">Reference proteome</keyword>